<evidence type="ECO:0000259" key="11">
    <source>
        <dbReference type="PROSITE" id="PS50023"/>
    </source>
</evidence>
<dbReference type="GO" id="GO:0051371">
    <property type="term" value="F:muscle alpha-actinin binding"/>
    <property type="evidence" value="ECO:0007669"/>
    <property type="project" value="TreeGrafter"/>
</dbReference>
<evidence type="ECO:0000256" key="6">
    <source>
        <dbReference type="ARBA" id="ARBA00022833"/>
    </source>
</evidence>
<dbReference type="AlphaFoldDB" id="A0A6A4VZA2"/>
<dbReference type="GO" id="GO:0061061">
    <property type="term" value="P:muscle structure development"/>
    <property type="evidence" value="ECO:0007669"/>
    <property type="project" value="TreeGrafter"/>
</dbReference>
<dbReference type="FunFam" id="2.10.110.10:FF:000008">
    <property type="entry name" value="Paxillin isoform 1"/>
    <property type="match status" value="1"/>
</dbReference>
<keyword evidence="6 9" id="KW-0862">Zinc</keyword>
<evidence type="ECO:0000313" key="12">
    <source>
        <dbReference type="EMBL" id="KAF0301187.1"/>
    </source>
</evidence>
<dbReference type="InterPro" id="IPR001781">
    <property type="entry name" value="Znf_LIM"/>
</dbReference>
<keyword evidence="7" id="KW-0965">Cell junction</keyword>
<evidence type="ECO:0000256" key="3">
    <source>
        <dbReference type="ARBA" id="ARBA00022490"/>
    </source>
</evidence>
<dbReference type="Proteomes" id="UP000440578">
    <property type="component" value="Unassembled WGS sequence"/>
</dbReference>
<evidence type="ECO:0000256" key="9">
    <source>
        <dbReference type="PROSITE-ProRule" id="PRU00125"/>
    </source>
</evidence>
<evidence type="ECO:0000256" key="1">
    <source>
        <dbReference type="ARBA" id="ARBA00004282"/>
    </source>
</evidence>
<feature type="compositionally biased region" description="Gly residues" evidence="10">
    <location>
        <begin position="84"/>
        <end position="99"/>
    </location>
</feature>
<comment type="subcellular location">
    <subcellularLocation>
        <location evidence="1">Cell junction</location>
    </subcellularLocation>
    <subcellularLocation>
        <location evidence="2">Cytoplasm</location>
    </subcellularLocation>
</comment>
<feature type="region of interest" description="Disordered" evidence="10">
    <location>
        <begin position="84"/>
        <end position="114"/>
    </location>
</feature>
<evidence type="ECO:0000256" key="10">
    <source>
        <dbReference type="SAM" id="MobiDB-lite"/>
    </source>
</evidence>
<dbReference type="Gene3D" id="2.10.110.10">
    <property type="entry name" value="Cysteine Rich Protein"/>
    <property type="match status" value="3"/>
</dbReference>
<name>A0A6A4VZA2_AMPAM</name>
<protein>
    <submittedName>
        <fullName evidence="12">PDZ and LIM domain protein Zasp</fullName>
    </submittedName>
</protein>
<evidence type="ECO:0000256" key="4">
    <source>
        <dbReference type="ARBA" id="ARBA00022723"/>
    </source>
</evidence>
<dbReference type="PANTHER" id="PTHR24214:SF38">
    <property type="entry name" value="PDZ AND LIM DOMAIN PROTEIN ZASP-RELATED"/>
    <property type="match status" value="1"/>
</dbReference>
<dbReference type="InterPro" id="IPR050604">
    <property type="entry name" value="PDZ-LIM_domain"/>
</dbReference>
<proteinExistence type="predicted"/>
<accession>A0A6A4VZA2</accession>
<keyword evidence="13" id="KW-1185">Reference proteome</keyword>
<dbReference type="GO" id="GO:0005912">
    <property type="term" value="C:adherens junction"/>
    <property type="evidence" value="ECO:0007669"/>
    <property type="project" value="TreeGrafter"/>
</dbReference>
<dbReference type="GO" id="GO:0003779">
    <property type="term" value="F:actin binding"/>
    <property type="evidence" value="ECO:0007669"/>
    <property type="project" value="TreeGrafter"/>
</dbReference>
<evidence type="ECO:0000256" key="2">
    <source>
        <dbReference type="ARBA" id="ARBA00004496"/>
    </source>
</evidence>
<dbReference type="GO" id="GO:0046872">
    <property type="term" value="F:metal ion binding"/>
    <property type="evidence" value="ECO:0007669"/>
    <property type="project" value="UniProtKB-KW"/>
</dbReference>
<dbReference type="EMBL" id="VIIS01001186">
    <property type="protein sequence ID" value="KAF0301187.1"/>
    <property type="molecule type" value="Genomic_DNA"/>
</dbReference>
<feature type="domain" description="LIM zinc-binding" evidence="11">
    <location>
        <begin position="245"/>
        <end position="301"/>
    </location>
</feature>
<dbReference type="SUPFAM" id="SSF57716">
    <property type="entry name" value="Glucocorticoid receptor-like (DNA-binding domain)"/>
    <property type="match status" value="3"/>
</dbReference>
<dbReference type="SMART" id="SM00132">
    <property type="entry name" value="LIM"/>
    <property type="match status" value="3"/>
</dbReference>
<comment type="caution">
    <text evidence="12">The sequence shown here is derived from an EMBL/GenBank/DDBJ whole genome shotgun (WGS) entry which is preliminary data.</text>
</comment>
<evidence type="ECO:0000256" key="5">
    <source>
        <dbReference type="ARBA" id="ARBA00022737"/>
    </source>
</evidence>
<dbReference type="GO" id="GO:0030036">
    <property type="term" value="P:actin cytoskeleton organization"/>
    <property type="evidence" value="ECO:0007669"/>
    <property type="project" value="TreeGrafter"/>
</dbReference>
<evidence type="ECO:0000256" key="8">
    <source>
        <dbReference type="ARBA" id="ARBA00023038"/>
    </source>
</evidence>
<keyword evidence="8 9" id="KW-0440">LIM domain</keyword>
<dbReference type="GO" id="GO:0031941">
    <property type="term" value="C:filamentous actin"/>
    <property type="evidence" value="ECO:0007669"/>
    <property type="project" value="TreeGrafter"/>
</dbReference>
<dbReference type="GO" id="GO:0001725">
    <property type="term" value="C:stress fiber"/>
    <property type="evidence" value="ECO:0007669"/>
    <property type="project" value="TreeGrafter"/>
</dbReference>
<dbReference type="PROSITE" id="PS00478">
    <property type="entry name" value="LIM_DOMAIN_1"/>
    <property type="match status" value="1"/>
</dbReference>
<dbReference type="Pfam" id="PF00412">
    <property type="entry name" value="LIM"/>
    <property type="match status" value="3"/>
</dbReference>
<keyword evidence="5" id="KW-0677">Repeat</keyword>
<organism evidence="12 13">
    <name type="scientific">Amphibalanus amphitrite</name>
    <name type="common">Striped barnacle</name>
    <name type="synonym">Balanus amphitrite</name>
    <dbReference type="NCBI Taxonomy" id="1232801"/>
    <lineage>
        <taxon>Eukaryota</taxon>
        <taxon>Metazoa</taxon>
        <taxon>Ecdysozoa</taxon>
        <taxon>Arthropoda</taxon>
        <taxon>Crustacea</taxon>
        <taxon>Multicrustacea</taxon>
        <taxon>Cirripedia</taxon>
        <taxon>Thoracica</taxon>
        <taxon>Thoracicalcarea</taxon>
        <taxon>Balanomorpha</taxon>
        <taxon>Balanoidea</taxon>
        <taxon>Balanidae</taxon>
        <taxon>Amphibalaninae</taxon>
        <taxon>Amphibalanus</taxon>
    </lineage>
</organism>
<dbReference type="PROSITE" id="PS50023">
    <property type="entry name" value="LIM_DOMAIN_2"/>
    <property type="match status" value="2"/>
</dbReference>
<feature type="domain" description="LIM zinc-binding" evidence="11">
    <location>
        <begin position="185"/>
        <end position="244"/>
    </location>
</feature>
<evidence type="ECO:0000313" key="13">
    <source>
        <dbReference type="Proteomes" id="UP000440578"/>
    </source>
</evidence>
<keyword evidence="4 9" id="KW-0479">Metal-binding</keyword>
<keyword evidence="3" id="KW-0963">Cytoplasm</keyword>
<sequence length="301" mass="31849">MERDVKAWCREQPLPADVPSLSELSAQQKKMISETAAAVHFGQPSFAPAAAPKPVIPKPAAPPAPSIGGPGKLGFNGGLPGLSGLGTGGGGGGGGGKGSTAGRNAPRRGRGTMNPAATAGSRIPVCHTCGNQIRGPFITALGQCWCPACFVCATANCRCELEHIGFVEVDGQTYCEKCWETSLAPICFKCQKRIKGDCLKAIGKSYHPECFACAYCGGLFGNSAFFLEDGLPYCENDWNELFTTKCVGCGFPIEAGDRWVEALNKNFHSQCFKCAICGNNLEGQSFFAKQGRPFCKHHARM</sequence>
<dbReference type="FunFam" id="2.10.110.10:FF:000060">
    <property type="entry name" value="Uncharacterized protein, isoform Z"/>
    <property type="match status" value="1"/>
</dbReference>
<dbReference type="GO" id="GO:0030018">
    <property type="term" value="C:Z disc"/>
    <property type="evidence" value="ECO:0007669"/>
    <property type="project" value="TreeGrafter"/>
</dbReference>
<evidence type="ECO:0000256" key="7">
    <source>
        <dbReference type="ARBA" id="ARBA00022949"/>
    </source>
</evidence>
<gene>
    <name evidence="12" type="primary">Zasp52_3</name>
    <name evidence="12" type="ORF">FJT64_026463</name>
</gene>
<dbReference type="PANTHER" id="PTHR24214">
    <property type="entry name" value="PDZ AND LIM DOMAIN PROTEIN ZASP"/>
    <property type="match status" value="1"/>
</dbReference>
<dbReference type="FunFam" id="2.10.110.10:FF:000069">
    <property type="entry name" value="Uncharacterized protein, isoform Z"/>
    <property type="match status" value="1"/>
</dbReference>
<reference evidence="12 13" key="1">
    <citation type="submission" date="2019-07" db="EMBL/GenBank/DDBJ databases">
        <title>Draft genome assembly of a fouling barnacle, Amphibalanus amphitrite (Darwin, 1854): The first reference genome for Thecostraca.</title>
        <authorList>
            <person name="Kim W."/>
        </authorList>
    </citation>
    <scope>NUCLEOTIDE SEQUENCE [LARGE SCALE GENOMIC DNA]</scope>
    <source>
        <strain evidence="12">SNU_AA5</strain>
        <tissue evidence="12">Soma without cirri and trophi</tissue>
    </source>
</reference>
<dbReference type="OrthoDB" id="5911912at2759"/>